<accession>A0A7J0C570</accession>
<reference evidence="9 11" key="2">
    <citation type="submission" date="2020-07" db="EMBL/GenBank/DDBJ databases">
        <title>Sequencing the genomes of 1000 actinobacteria strains.</title>
        <authorList>
            <person name="Klenk H.-P."/>
        </authorList>
    </citation>
    <scope>NUCLEOTIDE SEQUENCE [LARGE SCALE GENOMIC DNA]</scope>
    <source>
        <strain evidence="9 11">DSM 41455</strain>
    </source>
</reference>
<dbReference type="PANTHER" id="PTHR30349">
    <property type="entry name" value="PHAGE INTEGRASE-RELATED"/>
    <property type="match status" value="1"/>
</dbReference>
<dbReference type="InterPro" id="IPR011010">
    <property type="entry name" value="DNA_brk_join_enz"/>
</dbReference>
<dbReference type="Proteomes" id="UP000498980">
    <property type="component" value="Unassembled WGS sequence"/>
</dbReference>
<dbReference type="InterPro" id="IPR010998">
    <property type="entry name" value="Integrase_recombinase_N"/>
</dbReference>
<dbReference type="GO" id="GO:0015074">
    <property type="term" value="P:DNA integration"/>
    <property type="evidence" value="ECO:0007669"/>
    <property type="project" value="UniProtKB-KW"/>
</dbReference>
<comment type="similarity">
    <text evidence="1">Belongs to the 'phage' integrase family.</text>
</comment>
<evidence type="ECO:0000256" key="5">
    <source>
        <dbReference type="SAM" id="MobiDB-lite"/>
    </source>
</evidence>
<feature type="region of interest" description="Disordered" evidence="5">
    <location>
        <begin position="186"/>
        <end position="211"/>
    </location>
</feature>
<dbReference type="InterPro" id="IPR002104">
    <property type="entry name" value="Integrase_catalytic"/>
</dbReference>
<keyword evidence="10" id="KW-1185">Reference proteome</keyword>
<evidence type="ECO:0000313" key="10">
    <source>
        <dbReference type="Proteomes" id="UP000498980"/>
    </source>
</evidence>
<protein>
    <submittedName>
        <fullName evidence="8 9">Integrase</fullName>
    </submittedName>
</protein>
<organism evidence="8 10">
    <name type="scientific">Streptomyces fulvorobeus</name>
    <dbReference type="NCBI Taxonomy" id="284028"/>
    <lineage>
        <taxon>Bacteria</taxon>
        <taxon>Bacillati</taxon>
        <taxon>Actinomycetota</taxon>
        <taxon>Actinomycetes</taxon>
        <taxon>Kitasatosporales</taxon>
        <taxon>Streptomycetaceae</taxon>
        <taxon>Streptomyces</taxon>
    </lineage>
</organism>
<dbReference type="Gene3D" id="1.10.443.10">
    <property type="entry name" value="Intergrase catalytic core"/>
    <property type="match status" value="1"/>
</dbReference>
<dbReference type="GO" id="GO:0003677">
    <property type="term" value="F:DNA binding"/>
    <property type="evidence" value="ECO:0007669"/>
    <property type="project" value="UniProtKB-UniRule"/>
</dbReference>
<dbReference type="InterPro" id="IPR050090">
    <property type="entry name" value="Tyrosine_recombinase_XerCD"/>
</dbReference>
<evidence type="ECO:0000256" key="1">
    <source>
        <dbReference type="ARBA" id="ARBA00008857"/>
    </source>
</evidence>
<dbReference type="AlphaFoldDB" id="A0A7J0C570"/>
<reference evidence="8 10" key="1">
    <citation type="submission" date="2020-05" db="EMBL/GenBank/DDBJ databases">
        <title>Whole genome shotgun sequence of Streptomyces fulvorobeus NBRC 15897.</title>
        <authorList>
            <person name="Komaki H."/>
            <person name="Tamura T."/>
        </authorList>
    </citation>
    <scope>NUCLEOTIDE SEQUENCE [LARGE SCALE GENOMIC DNA]</scope>
    <source>
        <strain evidence="8 10">NBRC 15897</strain>
    </source>
</reference>
<proteinExistence type="inferred from homology"/>
<evidence type="ECO:0000256" key="2">
    <source>
        <dbReference type="ARBA" id="ARBA00023125"/>
    </source>
</evidence>
<feature type="domain" description="Tyr recombinase" evidence="6">
    <location>
        <begin position="293"/>
        <end position="493"/>
    </location>
</feature>
<dbReference type="RefSeq" id="WP_173313161.1">
    <property type="nucleotide sequence ID" value="NZ_BAAAUE010000007.1"/>
</dbReference>
<dbReference type="Proteomes" id="UP000530403">
    <property type="component" value="Unassembled WGS sequence"/>
</dbReference>
<evidence type="ECO:0000313" key="9">
    <source>
        <dbReference type="EMBL" id="NYE40730.1"/>
    </source>
</evidence>
<dbReference type="PANTHER" id="PTHR30349:SF41">
    <property type="entry name" value="INTEGRASE_RECOMBINASE PROTEIN MJ0367-RELATED"/>
    <property type="match status" value="1"/>
</dbReference>
<dbReference type="EMBL" id="JACCCF010000001">
    <property type="protein sequence ID" value="NYE40730.1"/>
    <property type="molecule type" value="Genomic_DNA"/>
</dbReference>
<name>A0A7J0C570_9ACTN</name>
<keyword evidence="3" id="KW-0233">DNA recombination</keyword>
<dbReference type="CDD" id="cd01189">
    <property type="entry name" value="INT_ICEBs1_C_like"/>
    <property type="match status" value="1"/>
</dbReference>
<comment type="caution">
    <text evidence="8">The sequence shown here is derived from an EMBL/GenBank/DDBJ whole genome shotgun (WGS) entry which is preliminary data.</text>
</comment>
<dbReference type="Gene3D" id="1.10.150.130">
    <property type="match status" value="1"/>
</dbReference>
<keyword evidence="2 4" id="KW-0238">DNA-binding</keyword>
<evidence type="ECO:0000313" key="11">
    <source>
        <dbReference type="Proteomes" id="UP000530403"/>
    </source>
</evidence>
<evidence type="ECO:0000256" key="4">
    <source>
        <dbReference type="PROSITE-ProRule" id="PRU01248"/>
    </source>
</evidence>
<feature type="region of interest" description="Disordered" evidence="5">
    <location>
        <begin position="495"/>
        <end position="520"/>
    </location>
</feature>
<feature type="compositionally biased region" description="Polar residues" evidence="5">
    <location>
        <begin position="505"/>
        <end position="520"/>
    </location>
</feature>
<dbReference type="SUPFAM" id="SSF56349">
    <property type="entry name" value="DNA breaking-rejoining enzymes"/>
    <property type="match status" value="1"/>
</dbReference>
<dbReference type="PROSITE" id="PS51898">
    <property type="entry name" value="TYR_RECOMBINASE"/>
    <property type="match status" value="1"/>
</dbReference>
<evidence type="ECO:0000256" key="3">
    <source>
        <dbReference type="ARBA" id="ARBA00023172"/>
    </source>
</evidence>
<evidence type="ECO:0000259" key="7">
    <source>
        <dbReference type="PROSITE" id="PS51900"/>
    </source>
</evidence>
<dbReference type="GO" id="GO:0006310">
    <property type="term" value="P:DNA recombination"/>
    <property type="evidence" value="ECO:0007669"/>
    <property type="project" value="UniProtKB-KW"/>
</dbReference>
<dbReference type="InterPro" id="IPR044068">
    <property type="entry name" value="CB"/>
</dbReference>
<sequence length="520" mass="58423">MKGSTYRRCYCRSTDGTALGKSCPQLSSRRHGVYAVRQELPARGDGTRRSFSRSGYDTAKKAQEDLDRVRALLDLPDGDDADGQVRIGDLLENVSKDKKAPLPDLEQTRRRFRAGQSLTSKLTVGDWLDEWLEAKRRKKTTLTGYASHIRVHLRPRIGHLQLDRLNVGHLVELFDAINDSNEAIEAQNQERREQEQRATWGKRSRPPESETARLAAERAKLAEMPPYRRVTGPATQQRIRATLRSALNSAISNQMLTFNPASHVELASGKRPKALLWTAEHVERWRETGEKPSGVMVWTPEQVGQFLDHAEGDRLYALFCLIAFRGLRRGEAVGQSWADIDVVNGTLRVSKTIIQDGWTPVESLPKTEDSQAVIALGPAMVEILREHRVRQRAERAECEECRLPWTDTGKAFVQEDGTWLHPEKVSDVFRRLTREADLPPINLRDLRHVAATLIHAGGGDLHAIKETLRHGTIQLAGDTYTSLLPQVDQEVARKAESVVPRARRSGSTDTSAHAPLTQQL</sequence>
<gene>
    <name evidence="9" type="ORF">HEB29_001741</name>
    <name evidence="8" type="ORF">Sfulv_18440</name>
</gene>
<evidence type="ECO:0000313" key="8">
    <source>
        <dbReference type="EMBL" id="GFM97033.1"/>
    </source>
</evidence>
<feature type="domain" description="Core-binding (CB)" evidence="7">
    <location>
        <begin position="122"/>
        <end position="251"/>
    </location>
</feature>
<dbReference type="EMBL" id="BLWC01000001">
    <property type="protein sequence ID" value="GFM97033.1"/>
    <property type="molecule type" value="Genomic_DNA"/>
</dbReference>
<evidence type="ECO:0000259" key="6">
    <source>
        <dbReference type="PROSITE" id="PS51898"/>
    </source>
</evidence>
<dbReference type="Pfam" id="PF00589">
    <property type="entry name" value="Phage_integrase"/>
    <property type="match status" value="1"/>
</dbReference>
<dbReference type="InterPro" id="IPR013762">
    <property type="entry name" value="Integrase-like_cat_sf"/>
</dbReference>
<dbReference type="PROSITE" id="PS51900">
    <property type="entry name" value="CB"/>
    <property type="match status" value="1"/>
</dbReference>